<comment type="caution">
    <text evidence="1">The sequence shown here is derived from an EMBL/GenBank/DDBJ whole genome shotgun (WGS) entry which is preliminary data.</text>
</comment>
<reference evidence="1 2" key="1">
    <citation type="submission" date="2018-09" db="EMBL/GenBank/DDBJ databases">
        <title>Genomic Encyclopedia of Archaeal and Bacterial Type Strains, Phase II (KMG-II): from individual species to whole genera.</title>
        <authorList>
            <person name="Goeker M."/>
        </authorList>
    </citation>
    <scope>NUCLEOTIDE SEQUENCE [LARGE SCALE GENOMIC DNA]</scope>
    <source>
        <strain evidence="1 2">DSM 11458</strain>
    </source>
</reference>
<dbReference type="EMBL" id="RAQK01000001">
    <property type="protein sequence ID" value="RKE96213.1"/>
    <property type="molecule type" value="Genomic_DNA"/>
</dbReference>
<gene>
    <name evidence="1" type="ORF">C8N30_0770</name>
</gene>
<evidence type="ECO:0000313" key="1">
    <source>
        <dbReference type="EMBL" id="RKE96213.1"/>
    </source>
</evidence>
<sequence length="71" mass="7796">MQPWNFQVPIPVCGYELFTRHPASALVDIPHRAPNTGYTCICDLGSRSDIQRGSNSSDVHSACLAAYFQLA</sequence>
<keyword evidence="2" id="KW-1185">Reference proteome</keyword>
<protein>
    <submittedName>
        <fullName evidence="1">Uncharacterized protein</fullName>
    </submittedName>
</protein>
<proteinExistence type="predicted"/>
<accession>A0A420DPY5</accession>
<organism evidence="1 2">
    <name type="scientific">Sulfitobacter guttiformis</name>
    <dbReference type="NCBI Taxonomy" id="74349"/>
    <lineage>
        <taxon>Bacteria</taxon>
        <taxon>Pseudomonadati</taxon>
        <taxon>Pseudomonadota</taxon>
        <taxon>Alphaproteobacteria</taxon>
        <taxon>Rhodobacterales</taxon>
        <taxon>Roseobacteraceae</taxon>
        <taxon>Sulfitobacter</taxon>
    </lineage>
</organism>
<name>A0A420DPY5_9RHOB</name>
<dbReference type="AlphaFoldDB" id="A0A420DPY5"/>
<dbReference type="Proteomes" id="UP000284407">
    <property type="component" value="Unassembled WGS sequence"/>
</dbReference>
<evidence type="ECO:0000313" key="2">
    <source>
        <dbReference type="Proteomes" id="UP000284407"/>
    </source>
</evidence>